<evidence type="ECO:0000313" key="2">
    <source>
        <dbReference type="Proteomes" id="UP001605036"/>
    </source>
</evidence>
<protein>
    <submittedName>
        <fullName evidence="1">Uncharacterized protein</fullName>
    </submittedName>
</protein>
<name>A0ABD1YSE9_9MARC</name>
<organism evidence="1 2">
    <name type="scientific">Riccia fluitans</name>
    <dbReference type="NCBI Taxonomy" id="41844"/>
    <lineage>
        <taxon>Eukaryota</taxon>
        <taxon>Viridiplantae</taxon>
        <taxon>Streptophyta</taxon>
        <taxon>Embryophyta</taxon>
        <taxon>Marchantiophyta</taxon>
        <taxon>Marchantiopsida</taxon>
        <taxon>Marchantiidae</taxon>
        <taxon>Marchantiales</taxon>
        <taxon>Ricciaceae</taxon>
        <taxon>Riccia</taxon>
    </lineage>
</organism>
<reference evidence="1 2" key="1">
    <citation type="submission" date="2024-09" db="EMBL/GenBank/DDBJ databases">
        <title>Chromosome-scale assembly of Riccia fluitans.</title>
        <authorList>
            <person name="Paukszto L."/>
            <person name="Sawicki J."/>
            <person name="Karawczyk K."/>
            <person name="Piernik-Szablinska J."/>
            <person name="Szczecinska M."/>
            <person name="Mazdziarz M."/>
        </authorList>
    </citation>
    <scope>NUCLEOTIDE SEQUENCE [LARGE SCALE GENOMIC DNA]</scope>
    <source>
        <strain evidence="1">Rf_01</strain>
        <tissue evidence="1">Aerial parts of the thallus</tissue>
    </source>
</reference>
<keyword evidence="2" id="KW-1185">Reference proteome</keyword>
<dbReference type="EMBL" id="JBHFFA010000003">
    <property type="protein sequence ID" value="KAL2633583.1"/>
    <property type="molecule type" value="Genomic_DNA"/>
</dbReference>
<accession>A0ABD1YSE9</accession>
<dbReference type="Proteomes" id="UP001605036">
    <property type="component" value="Unassembled WGS sequence"/>
</dbReference>
<sequence length="98" mass="10818">MGRFSKHKVAVVKRWTMERAASTSDALISVRPSIVTLVKFFFGQILQVPDLTIHAPAIDRIDELQVLCTAVATWAGELKTEVAKDRRAHEPMAGCLNG</sequence>
<gene>
    <name evidence="1" type="ORF">R1flu_005062</name>
</gene>
<dbReference type="AlphaFoldDB" id="A0ABD1YSE9"/>
<comment type="caution">
    <text evidence="1">The sequence shown here is derived from an EMBL/GenBank/DDBJ whole genome shotgun (WGS) entry which is preliminary data.</text>
</comment>
<proteinExistence type="predicted"/>
<evidence type="ECO:0000313" key="1">
    <source>
        <dbReference type="EMBL" id="KAL2633583.1"/>
    </source>
</evidence>